<evidence type="ECO:0000259" key="12">
    <source>
        <dbReference type="Pfam" id="PF02767"/>
    </source>
</evidence>
<dbReference type="PIRSF" id="PIRSF000804">
    <property type="entry name" value="DNA_pol_III_b"/>
    <property type="match status" value="1"/>
</dbReference>
<evidence type="ECO:0000313" key="15">
    <source>
        <dbReference type="Proteomes" id="UP000035904"/>
    </source>
</evidence>
<evidence type="ECO:0000256" key="2">
    <source>
        <dbReference type="ARBA" id="ARBA00010752"/>
    </source>
</evidence>
<dbReference type="Pfam" id="PF02768">
    <property type="entry name" value="DNA_pol3_beta_3"/>
    <property type="match status" value="1"/>
</dbReference>
<comment type="similarity">
    <text evidence="2 10">Belongs to the beta sliding clamp family.</text>
</comment>
<keyword evidence="7 10" id="KW-0235">DNA replication</keyword>
<evidence type="ECO:0000256" key="8">
    <source>
        <dbReference type="ARBA" id="ARBA00022932"/>
    </source>
</evidence>
<dbReference type="EMBL" id="LDPG01000007">
    <property type="protein sequence ID" value="KLV18474.1"/>
    <property type="molecule type" value="Genomic_DNA"/>
</dbReference>
<keyword evidence="4 10" id="KW-0963">Cytoplasm</keyword>
<protein>
    <recommendedName>
        <fullName evidence="3 10">Beta sliding clamp</fullName>
    </recommendedName>
</protein>
<reference evidence="14 15" key="1">
    <citation type="submission" date="2015-05" db="EMBL/GenBank/DDBJ databases">
        <title>Whole genome sequence and identification of bacterial endophytes from Costus igneus.</title>
        <authorList>
            <person name="Lee Y.P."/>
            <person name="Gan H.M."/>
            <person name="Eng W."/>
            <person name="Wheatley M.S."/>
            <person name="Caraballo A."/>
            <person name="Polter S."/>
            <person name="Savka M.A."/>
            <person name="Hudson A.O."/>
        </authorList>
    </citation>
    <scope>NUCLEOTIDE SEQUENCE [LARGE SCALE GENOMIC DNA]</scope>
    <source>
        <strain evidence="14 15">RIT375</strain>
    </source>
</reference>
<proteinExistence type="inferred from homology"/>
<dbReference type="GO" id="GO:0006271">
    <property type="term" value="P:DNA strand elongation involved in DNA replication"/>
    <property type="evidence" value="ECO:0007669"/>
    <property type="project" value="TreeGrafter"/>
</dbReference>
<dbReference type="GO" id="GO:0005737">
    <property type="term" value="C:cytoplasm"/>
    <property type="evidence" value="ECO:0007669"/>
    <property type="project" value="UniProtKB-SubCell"/>
</dbReference>
<evidence type="ECO:0000256" key="6">
    <source>
        <dbReference type="ARBA" id="ARBA00022695"/>
    </source>
</evidence>
<evidence type="ECO:0000313" key="14">
    <source>
        <dbReference type="EMBL" id="KLV18474.1"/>
    </source>
</evidence>
<dbReference type="Gene3D" id="3.10.150.10">
    <property type="entry name" value="DNA Polymerase III, subunit A, domain 2"/>
    <property type="match status" value="1"/>
</dbReference>
<evidence type="ECO:0000256" key="10">
    <source>
        <dbReference type="PIRNR" id="PIRNR000804"/>
    </source>
</evidence>
<dbReference type="PANTHER" id="PTHR30478">
    <property type="entry name" value="DNA POLYMERASE III SUBUNIT BETA"/>
    <property type="match status" value="1"/>
</dbReference>
<dbReference type="Gene3D" id="3.70.10.10">
    <property type="match status" value="1"/>
</dbReference>
<dbReference type="PATRIC" id="fig|1392.242.peg.5808"/>
<dbReference type="Proteomes" id="UP000035904">
    <property type="component" value="Unassembled WGS sequence"/>
</dbReference>
<dbReference type="InterPro" id="IPR001001">
    <property type="entry name" value="DNA_polIII_beta"/>
</dbReference>
<comment type="subunit">
    <text evidence="10">Forms a ring-shaped head-to-tail homodimer around DNA.</text>
</comment>
<dbReference type="InterPro" id="IPR022635">
    <property type="entry name" value="DNA_polIII_beta_C"/>
</dbReference>
<evidence type="ECO:0000256" key="4">
    <source>
        <dbReference type="ARBA" id="ARBA00022490"/>
    </source>
</evidence>
<dbReference type="Pfam" id="PF00712">
    <property type="entry name" value="DNA_pol3_beta"/>
    <property type="match status" value="1"/>
</dbReference>
<keyword evidence="5 10" id="KW-0808">Transferase</keyword>
<dbReference type="CDD" id="cd00140">
    <property type="entry name" value="beta_clamp"/>
    <property type="match status" value="1"/>
</dbReference>
<evidence type="ECO:0000256" key="9">
    <source>
        <dbReference type="ARBA" id="ARBA00023125"/>
    </source>
</evidence>
<dbReference type="GO" id="GO:0003677">
    <property type="term" value="F:DNA binding"/>
    <property type="evidence" value="ECO:0007669"/>
    <property type="project" value="UniProtKB-UniRule"/>
</dbReference>
<keyword evidence="8 10" id="KW-0239">DNA-directed DNA polymerase</keyword>
<dbReference type="GO" id="GO:0009360">
    <property type="term" value="C:DNA polymerase III complex"/>
    <property type="evidence" value="ECO:0007669"/>
    <property type="project" value="InterPro"/>
</dbReference>
<dbReference type="InterPro" id="IPR022634">
    <property type="entry name" value="DNA_polIII_beta_N"/>
</dbReference>
<dbReference type="AlphaFoldDB" id="A0A0J1HXS1"/>
<name>A0A0J1HXS1_BACAN</name>
<dbReference type="GO" id="GO:0008408">
    <property type="term" value="F:3'-5' exonuclease activity"/>
    <property type="evidence" value="ECO:0007669"/>
    <property type="project" value="InterPro"/>
</dbReference>
<comment type="subcellular location">
    <subcellularLocation>
        <location evidence="1 10">Cytoplasm</location>
    </subcellularLocation>
</comment>
<evidence type="ECO:0000259" key="11">
    <source>
        <dbReference type="Pfam" id="PF00712"/>
    </source>
</evidence>
<evidence type="ECO:0000256" key="5">
    <source>
        <dbReference type="ARBA" id="ARBA00022679"/>
    </source>
</evidence>
<dbReference type="InterPro" id="IPR022637">
    <property type="entry name" value="DNA_polIII_beta_cen"/>
</dbReference>
<evidence type="ECO:0000256" key="3">
    <source>
        <dbReference type="ARBA" id="ARBA00021035"/>
    </source>
</evidence>
<keyword evidence="9" id="KW-0238">DNA-binding</keyword>
<dbReference type="GO" id="GO:0003887">
    <property type="term" value="F:DNA-directed DNA polymerase activity"/>
    <property type="evidence" value="ECO:0007669"/>
    <property type="project" value="UniProtKB-UniRule"/>
</dbReference>
<dbReference type="NCBIfam" id="TIGR00663">
    <property type="entry name" value="dnan"/>
    <property type="match status" value="1"/>
</dbReference>
<comment type="caution">
    <text evidence="14">The sequence shown here is derived from an EMBL/GenBank/DDBJ whole genome shotgun (WGS) entry which is preliminary data.</text>
</comment>
<accession>A0A0J1HXS1</accession>
<dbReference type="SMART" id="SM00480">
    <property type="entry name" value="POL3Bc"/>
    <property type="match status" value="1"/>
</dbReference>
<dbReference type="Pfam" id="PF02767">
    <property type="entry name" value="DNA_pol3_beta_2"/>
    <property type="match status" value="1"/>
</dbReference>
<feature type="domain" description="DNA polymerase III beta sliding clamp central" evidence="12">
    <location>
        <begin position="133"/>
        <end position="248"/>
    </location>
</feature>
<keyword evidence="6 10" id="KW-0548">Nucleotidyltransferase</keyword>
<feature type="domain" description="DNA polymerase III beta sliding clamp C-terminal" evidence="13">
    <location>
        <begin position="255"/>
        <end position="371"/>
    </location>
</feature>
<dbReference type="InterPro" id="IPR046938">
    <property type="entry name" value="DNA_clamp_sf"/>
</dbReference>
<evidence type="ECO:0000259" key="13">
    <source>
        <dbReference type="Pfam" id="PF02768"/>
    </source>
</evidence>
<organism evidence="14 15">
    <name type="scientific">Bacillus anthracis</name>
    <name type="common">anthrax bacterium</name>
    <dbReference type="NCBI Taxonomy" id="1392"/>
    <lineage>
        <taxon>Bacteria</taxon>
        <taxon>Bacillati</taxon>
        <taxon>Bacillota</taxon>
        <taxon>Bacilli</taxon>
        <taxon>Bacillales</taxon>
        <taxon>Bacillaceae</taxon>
        <taxon>Bacillus</taxon>
        <taxon>Bacillus cereus group</taxon>
    </lineage>
</organism>
<sequence length="377" mass="41669">MEFSISKNILVDALTKVSKYTAKSNAIPILGGIYVEAKNNTVILVGSNKESTIQMKIDSQDNLSVEKEGAIVIPKTISDIVRKLPNGEICFKLQKKGLLDVSTKNSKFSLNTLSSEEYPNFEQGKFLFQVGIEMADLIQAVDGTYYCAATDDARPALRGIEIKITNKKIAFSATNGHLLSQCRIALENETNEEEKILQAAIVPAKWIHDAIKNFTNDTLTLGFEENAVTLFSSTQYIKTQLIEGNFPDFKPFLEFPQSIVSSFTTNKAELIKGLEQVDIICSTAEPKAAASIMYENSELILSNNNKNQGEVVIKTPTTLNGDNEDIKVGFNVNYLLNHLKSLSGEEVTLGYIGDIKPIILNGNREEEFKLMLPVRLG</sequence>
<gene>
    <name evidence="14" type="ORF">ABW01_13840</name>
</gene>
<comment type="function">
    <text evidence="10">Confers DNA tethering and processivity to DNA polymerases and other proteins. Acts as a clamp, forming a ring around DNA (a reaction catalyzed by the clamp-loading complex) which diffuses in an ATP-independent manner freely and bidirectionally along dsDNA. Initially characterized for its ability to contact the catalytic subunit of DNA polymerase III (Pol III), a complex, multichain enzyme responsible for most of the replicative synthesis in bacteria; Pol III exhibits 3'-5' exonuclease proofreading activity. The beta chain is required for initiation of replication as well as for processivity of DNA replication.</text>
</comment>
<feature type="domain" description="DNA polymerase III beta sliding clamp N-terminal" evidence="11">
    <location>
        <begin position="1"/>
        <end position="121"/>
    </location>
</feature>
<dbReference type="PANTHER" id="PTHR30478:SF0">
    <property type="entry name" value="BETA SLIDING CLAMP"/>
    <property type="match status" value="1"/>
</dbReference>
<evidence type="ECO:0000256" key="7">
    <source>
        <dbReference type="ARBA" id="ARBA00022705"/>
    </source>
</evidence>
<dbReference type="SUPFAM" id="SSF55979">
    <property type="entry name" value="DNA clamp"/>
    <property type="match status" value="3"/>
</dbReference>
<evidence type="ECO:0000256" key="1">
    <source>
        <dbReference type="ARBA" id="ARBA00004496"/>
    </source>
</evidence>